<dbReference type="RefSeq" id="XP_016221313.1">
    <property type="nucleotide sequence ID" value="XM_016371981.1"/>
</dbReference>
<accession>A0A0D1Z750</accession>
<feature type="region of interest" description="Disordered" evidence="5">
    <location>
        <begin position="131"/>
        <end position="162"/>
    </location>
</feature>
<evidence type="ECO:0000313" key="7">
    <source>
        <dbReference type="EMBL" id="KIV89739.1"/>
    </source>
</evidence>
<feature type="region of interest" description="Disordered" evidence="5">
    <location>
        <begin position="1275"/>
        <end position="1322"/>
    </location>
</feature>
<gene>
    <name evidence="7" type="ORF">PV10_07119</name>
</gene>
<feature type="region of interest" description="Disordered" evidence="5">
    <location>
        <begin position="30"/>
        <end position="92"/>
    </location>
</feature>
<evidence type="ECO:0000256" key="4">
    <source>
        <dbReference type="ARBA" id="ARBA00022829"/>
    </source>
</evidence>
<evidence type="ECO:0000256" key="5">
    <source>
        <dbReference type="SAM" id="MobiDB-lite"/>
    </source>
</evidence>
<proteinExistence type="predicted"/>
<dbReference type="GO" id="GO:0005634">
    <property type="term" value="C:nucleus"/>
    <property type="evidence" value="ECO:0007669"/>
    <property type="project" value="InterPro"/>
</dbReference>
<dbReference type="EMBL" id="KN847524">
    <property type="protein sequence ID" value="KIV89739.1"/>
    <property type="molecule type" value="Genomic_DNA"/>
</dbReference>
<dbReference type="VEuPathDB" id="FungiDB:PV10_07119"/>
<keyword evidence="8" id="KW-1185">Reference proteome</keyword>
<evidence type="ECO:0000256" key="1">
    <source>
        <dbReference type="ARBA" id="ARBA00000451"/>
    </source>
</evidence>
<sequence length="2054" mass="225881">MSAKVPSLEGLRKDLKSGAPSIDTLRYLRSILSPNPQKKQHAATVPSKDKSSKITASTKPAPPKPKPKSSRAGPQAIPVHKDLTTSIPDLTSQDRRKLATEVFNSTLKQLGEAVKIQKAKLQVGLEAEENNAFQQEPLQQRSPNKGKGRSADTKSRMKNTTKTSIASPEELWATQAGCALTALCCLRVCDTSEISEKAAQNQSLVNGSLILLDRSITLNLAAEAEAQAKAIYELHCSQTATASQDLSHPSTTLSDYLLGGSDAITAKRDFSFTVSFQSQMLRLALLLGAQCVNNNLVQSLNLQTVGSPGWVTIQGLQLGHQTPETAGSQLRTISLAISKLHSIAVKTEHSMVQPDIAYSLYCIGLQIKFESWKYLHITPNPYNDVWRHFIIAMRKFTAMSSTPGHAELILISIRRVQASLKSLDLGISLPPELLESLARAKAHISHHKGIDELIRDAAGTSDPTTALILKFESIVSSLSQMPTDAAAAMKCLAEDMGTFPATPELKMAQLQRLLLAAAPLRKALLSMVSPSLPTDVHKPVTEHFQKSCTVLLTTCADFLFRKVKAISEASSTDISLEQTRAYLATLLKNADVLLILERMPLVHKDRHSDHEQDFLEHSRTILSFVSAQSAALESNQALRTSVHQMQLRISQAYWLRYLDAVESRKPTTVHTCLLQSSLDGLDGLSVPQKIAAHACLKYQRLASCFIEINEQDKAVSALKTAINLDIQNGSLDIAVQRAQNHPFHQVWAQSESAACVGLGNNLATFARVSFSSSTKLTTDEMFFDPQESSAIHRAVVIDKQVYTVLLLGKTLNTQQVRCLSLQIKFLLELLSEPQYHVLQLGFLSRLLHLQLSSPIKVLNDLIDPGRIEGCLASTKMPHKDVYLHPYWTVLVHVLNLQYDMATGQVLSHRLEEHLHRLGNAILHCQNLESFSKIVGNADVLLNVLQHCVNYAYHFETLRCGRVALEMMRVIMDHGNPDVARSKPDVLLQLARLHIRLRDVAATNDALCAAELAVAAQGTDPVAKLLYAILQSEQHLLLENFAKSSTYLAQARSVWETMQMSTNTSRKARLNLQTLLCQATNIASRLAFQMRDLPKAVIYARQSVKIIAGIWASIERNAGQVQDDSSASPDSSLGNLATEMSRLEISDKHEIRRENYNVAIHCQHAMLYCSSFENYASLTSHCGSYQTAVFFLEQSLTVAKKVGLLSCTDGINSSLALLHARADKHTKAKESIQSCVPIPQQCDLNLERIWIMIDQADTYLQLGEYETANKMLEEARQQLSPGQSKGTEKSIGRTAPKQQTSVAPRRKAPSKTAPPKASKAMVSSEKFQTIGTLGTKIALKRISAIQGELSLRSNTLVSLPCIGGDDPDRRNPRKAISEAQKLVHAALAQFSEDAANNVLVETAVGVPVRYKSSGKGGRVSFVQTAGPKAAGDKTVSRKSKEAKPNLPQDQVADGRSLLLQAYEQICNLKKESGWLLPSDSVHAIHRILSQITLLSSALGEAQVTSSAQLLSVAMCPLDEMQDRATALTNGEVATADVANMHQWPALLAEQAGATHESISETVPKSMLESIPSTWSIVSIGLNDGQNELLVTRTSYGQSPFVLRIPLVRPDPTELDHEDLSFEKAKDELQKIVIAANRSAHDARGCAPDKNTRKAWFAERQALDARLAALLENMENIWFGGFRGLLSSGGRHPAALSRFAKSMTGILNRHLPSRQKTVKGQVTTKVELHTHVLELFVALGHPRGQDLEESITDLIYFVIDVLQFNGERNAYDEIDFDSVLVEVLDALHAYHDEVSKANHEDDWHVVLILDKELQAFPWESLPCMRSRSVSRMPSLKATWTRLESMRKQEKHKQGLVASSAKGTFILNPSSDLKSTQETFQPIFERQLSHFKGIINQAPSETAFENALRMDDVLLYFGHGGGAQYIRGGTIRKMKQCAVTLLMGCSSAKLTEYGVFESQGMPWNYISGGSAAVVGTLWDVTDRDIDRFAMELMTEWGLLEKNGETSNKTGKKRSDKQDTKLGKASLSEAVAGARDGCLLKYLNGAAPVVYGVPVYLE</sequence>
<feature type="compositionally biased region" description="Polar residues" evidence="5">
    <location>
        <begin position="131"/>
        <end position="143"/>
    </location>
</feature>
<dbReference type="GO" id="GO:0004197">
    <property type="term" value="F:cysteine-type endopeptidase activity"/>
    <property type="evidence" value="ECO:0007669"/>
    <property type="project" value="InterPro"/>
</dbReference>
<dbReference type="PANTHER" id="PTHR12792">
    <property type="entry name" value="EXTRA SPINDLE POLES 1-RELATED"/>
    <property type="match status" value="1"/>
</dbReference>
<name>A0A0D1Z750_EXOME</name>
<dbReference type="Gene3D" id="1.25.40.10">
    <property type="entry name" value="Tetratricopeptide repeat domain"/>
    <property type="match status" value="1"/>
</dbReference>
<dbReference type="InterPro" id="IPR011990">
    <property type="entry name" value="TPR-like_helical_dom_sf"/>
</dbReference>
<feature type="region of interest" description="Disordered" evidence="5">
    <location>
        <begin position="1427"/>
        <end position="1447"/>
    </location>
</feature>
<dbReference type="Pfam" id="PF03568">
    <property type="entry name" value="Separin_C"/>
    <property type="match status" value="1"/>
</dbReference>
<dbReference type="GO" id="GO:0051307">
    <property type="term" value="P:meiotic chromosome separation"/>
    <property type="evidence" value="ECO:0007669"/>
    <property type="project" value="TreeGrafter"/>
</dbReference>
<feature type="compositionally biased region" description="Basic and acidic residues" evidence="5">
    <location>
        <begin position="1429"/>
        <end position="1442"/>
    </location>
</feature>
<keyword evidence="3" id="KW-0378">Hydrolase</keyword>
<dbReference type="PROSITE" id="PS51700">
    <property type="entry name" value="SEPARIN"/>
    <property type="match status" value="1"/>
</dbReference>
<dbReference type="HOGENOM" id="CLU_000454_0_0_1"/>
<reference evidence="7 8" key="1">
    <citation type="submission" date="2015-01" db="EMBL/GenBank/DDBJ databases">
        <title>The Genome Sequence of Exophiala mesophila CBS40295.</title>
        <authorList>
            <consortium name="The Broad Institute Genomics Platform"/>
            <person name="Cuomo C."/>
            <person name="de Hoog S."/>
            <person name="Gorbushina A."/>
            <person name="Stielow B."/>
            <person name="Teixiera M."/>
            <person name="Abouelleil A."/>
            <person name="Chapman S.B."/>
            <person name="Priest M."/>
            <person name="Young S.K."/>
            <person name="Wortman J."/>
            <person name="Nusbaum C."/>
            <person name="Birren B."/>
        </authorList>
    </citation>
    <scope>NUCLEOTIDE SEQUENCE [LARGE SCALE GENOMIC DNA]</scope>
    <source>
        <strain evidence="7 8">CBS 40295</strain>
    </source>
</reference>
<dbReference type="EC" id="3.4.22.49" evidence="2"/>
<dbReference type="GeneID" id="27324964"/>
<keyword evidence="4" id="KW-0159">Chromosome partition</keyword>
<dbReference type="GO" id="GO:0005737">
    <property type="term" value="C:cytoplasm"/>
    <property type="evidence" value="ECO:0007669"/>
    <property type="project" value="TreeGrafter"/>
</dbReference>
<dbReference type="OrthoDB" id="10255632at2759"/>
<protein>
    <recommendedName>
        <fullName evidence="2">separase</fullName>
        <ecNumber evidence="2">3.4.22.49</ecNumber>
    </recommendedName>
</protein>
<dbReference type="Proteomes" id="UP000054302">
    <property type="component" value="Unassembled WGS sequence"/>
</dbReference>
<feature type="domain" description="Peptidase C50" evidence="6">
    <location>
        <begin position="1857"/>
        <end position="1953"/>
    </location>
</feature>
<evidence type="ECO:0000259" key="6">
    <source>
        <dbReference type="PROSITE" id="PS51700"/>
    </source>
</evidence>
<organism evidence="7 8">
    <name type="scientific">Exophiala mesophila</name>
    <name type="common">Black yeast-like fungus</name>
    <dbReference type="NCBI Taxonomy" id="212818"/>
    <lineage>
        <taxon>Eukaryota</taxon>
        <taxon>Fungi</taxon>
        <taxon>Dikarya</taxon>
        <taxon>Ascomycota</taxon>
        <taxon>Pezizomycotina</taxon>
        <taxon>Eurotiomycetes</taxon>
        <taxon>Chaetothyriomycetidae</taxon>
        <taxon>Chaetothyriales</taxon>
        <taxon>Herpotrichiellaceae</taxon>
        <taxon>Exophiala</taxon>
    </lineage>
</organism>
<dbReference type="SUPFAM" id="SSF48452">
    <property type="entry name" value="TPR-like"/>
    <property type="match status" value="1"/>
</dbReference>
<dbReference type="PANTHER" id="PTHR12792:SF0">
    <property type="entry name" value="SEPARIN"/>
    <property type="match status" value="1"/>
</dbReference>
<dbReference type="OMA" id="FWSRYIK"/>
<dbReference type="InterPro" id="IPR005314">
    <property type="entry name" value="Peptidase_C50"/>
</dbReference>
<evidence type="ECO:0000256" key="2">
    <source>
        <dbReference type="ARBA" id="ARBA00012489"/>
    </source>
</evidence>
<dbReference type="GO" id="GO:0072686">
    <property type="term" value="C:mitotic spindle"/>
    <property type="evidence" value="ECO:0007669"/>
    <property type="project" value="TreeGrafter"/>
</dbReference>
<dbReference type="GO" id="GO:0006508">
    <property type="term" value="P:proteolysis"/>
    <property type="evidence" value="ECO:0007669"/>
    <property type="project" value="InterPro"/>
</dbReference>
<evidence type="ECO:0000256" key="3">
    <source>
        <dbReference type="ARBA" id="ARBA00022801"/>
    </source>
</evidence>
<dbReference type="GO" id="GO:0044732">
    <property type="term" value="C:mitotic spindle pole body"/>
    <property type="evidence" value="ECO:0007669"/>
    <property type="project" value="TreeGrafter"/>
</dbReference>
<comment type="catalytic activity">
    <reaction evidence="1">
        <text>All bonds known to be hydrolyzed by this endopeptidase have arginine in P1 and an acidic residue in P4. P6 is often occupied by an acidic residue or by a hydroxy-amino-acid residue, the phosphorylation of which enhances cleavage.</text>
        <dbReference type="EC" id="3.4.22.49"/>
    </reaction>
</comment>
<dbReference type="InterPro" id="IPR030397">
    <property type="entry name" value="SEPARIN_core_dom"/>
</dbReference>
<evidence type="ECO:0000313" key="8">
    <source>
        <dbReference type="Proteomes" id="UP000054302"/>
    </source>
</evidence>
<dbReference type="STRING" id="212818.A0A0D1Z750"/>